<dbReference type="OrthoDB" id="357176at2"/>
<accession>A0A0R1JQN7</accession>
<gene>
    <name evidence="4" type="ORF">FD30_GL000291</name>
</gene>
<dbReference type="RefSeq" id="WP_056944611.1">
    <property type="nucleotide sequence ID" value="NZ_AZDT01000055.1"/>
</dbReference>
<evidence type="ECO:0000256" key="1">
    <source>
        <dbReference type="ARBA" id="ARBA00022679"/>
    </source>
</evidence>
<evidence type="ECO:0000256" key="2">
    <source>
        <dbReference type="ARBA" id="ARBA00023315"/>
    </source>
</evidence>
<name>A0A0R1JQN7_9LACO</name>
<dbReference type="SUPFAM" id="SSF55729">
    <property type="entry name" value="Acyl-CoA N-acyltransferases (Nat)"/>
    <property type="match status" value="1"/>
</dbReference>
<dbReference type="PATRIC" id="fig|1423773.3.peg.296"/>
<sequence>MTFDAVRTLTSADLELLIQFYQAVCAQQSGDDTPDWHWGEYPSRNLLREALQTRRVIAGFIDQKVVAAGILSVGDDENYQGVNWSYVVVDRQIAVLHLLAVHPDFRRRGLATALMQALVQAARDAGQRVIHLDVLTRDASAEQFYRRYGYRFVEERILNYDDIGETAARIYELMAD</sequence>
<evidence type="ECO:0000313" key="5">
    <source>
        <dbReference type="Proteomes" id="UP000051162"/>
    </source>
</evidence>
<organism evidence="4 5">
    <name type="scientific">Levilactobacillus namurensis DSM 19117</name>
    <dbReference type="NCBI Taxonomy" id="1423773"/>
    <lineage>
        <taxon>Bacteria</taxon>
        <taxon>Bacillati</taxon>
        <taxon>Bacillota</taxon>
        <taxon>Bacilli</taxon>
        <taxon>Lactobacillales</taxon>
        <taxon>Lactobacillaceae</taxon>
        <taxon>Levilactobacillus</taxon>
    </lineage>
</organism>
<dbReference type="Gene3D" id="3.40.630.30">
    <property type="match status" value="1"/>
</dbReference>
<reference evidence="4 5" key="1">
    <citation type="journal article" date="2015" name="Genome Announc.">
        <title>Expanding the biotechnology potential of lactobacilli through comparative genomics of 213 strains and associated genera.</title>
        <authorList>
            <person name="Sun Z."/>
            <person name="Harris H.M."/>
            <person name="McCann A."/>
            <person name="Guo C."/>
            <person name="Argimon S."/>
            <person name="Zhang W."/>
            <person name="Yang X."/>
            <person name="Jeffery I.B."/>
            <person name="Cooney J.C."/>
            <person name="Kagawa T.F."/>
            <person name="Liu W."/>
            <person name="Song Y."/>
            <person name="Salvetti E."/>
            <person name="Wrobel A."/>
            <person name="Rasinkangas P."/>
            <person name="Parkhill J."/>
            <person name="Rea M.C."/>
            <person name="O'Sullivan O."/>
            <person name="Ritari J."/>
            <person name="Douillard F.P."/>
            <person name="Paul Ross R."/>
            <person name="Yang R."/>
            <person name="Briner A.E."/>
            <person name="Felis G.E."/>
            <person name="de Vos W.M."/>
            <person name="Barrangou R."/>
            <person name="Klaenhammer T.R."/>
            <person name="Caufield P.W."/>
            <person name="Cui Y."/>
            <person name="Zhang H."/>
            <person name="O'Toole P.W."/>
        </authorList>
    </citation>
    <scope>NUCLEOTIDE SEQUENCE [LARGE SCALE GENOMIC DNA]</scope>
    <source>
        <strain evidence="4 5">DSM 19117</strain>
    </source>
</reference>
<dbReference type="Proteomes" id="UP000051162">
    <property type="component" value="Unassembled WGS sequence"/>
</dbReference>
<comment type="caution">
    <text evidence="4">The sequence shown here is derived from an EMBL/GenBank/DDBJ whole genome shotgun (WGS) entry which is preliminary data.</text>
</comment>
<dbReference type="PANTHER" id="PTHR43877">
    <property type="entry name" value="AMINOALKYLPHOSPHONATE N-ACETYLTRANSFERASE-RELATED-RELATED"/>
    <property type="match status" value="1"/>
</dbReference>
<dbReference type="EMBL" id="AZDT01000055">
    <property type="protein sequence ID" value="KRK73717.1"/>
    <property type="molecule type" value="Genomic_DNA"/>
</dbReference>
<dbReference type="PROSITE" id="PS51186">
    <property type="entry name" value="GNAT"/>
    <property type="match status" value="1"/>
</dbReference>
<dbReference type="CDD" id="cd04301">
    <property type="entry name" value="NAT_SF"/>
    <property type="match status" value="1"/>
</dbReference>
<keyword evidence="5" id="KW-1185">Reference proteome</keyword>
<dbReference type="InterPro" id="IPR016181">
    <property type="entry name" value="Acyl_CoA_acyltransferase"/>
</dbReference>
<dbReference type="AlphaFoldDB" id="A0A0R1JQN7"/>
<dbReference type="GeneID" id="84783188"/>
<keyword evidence="2" id="KW-0012">Acyltransferase</keyword>
<keyword evidence="1 4" id="KW-0808">Transferase</keyword>
<dbReference type="STRING" id="1423773.FD30_GL000291"/>
<evidence type="ECO:0000259" key="3">
    <source>
        <dbReference type="PROSITE" id="PS51186"/>
    </source>
</evidence>
<dbReference type="Pfam" id="PF00583">
    <property type="entry name" value="Acetyltransf_1"/>
    <property type="match status" value="1"/>
</dbReference>
<feature type="domain" description="N-acetyltransferase" evidence="3">
    <location>
        <begin position="4"/>
        <end position="176"/>
    </location>
</feature>
<evidence type="ECO:0000313" key="4">
    <source>
        <dbReference type="EMBL" id="KRK73717.1"/>
    </source>
</evidence>
<dbReference type="GO" id="GO:0016747">
    <property type="term" value="F:acyltransferase activity, transferring groups other than amino-acyl groups"/>
    <property type="evidence" value="ECO:0007669"/>
    <property type="project" value="InterPro"/>
</dbReference>
<dbReference type="InterPro" id="IPR050832">
    <property type="entry name" value="Bact_Acetyltransf"/>
</dbReference>
<protein>
    <submittedName>
        <fullName evidence="4">Acetyltransferase, GNAT family</fullName>
    </submittedName>
</protein>
<proteinExistence type="predicted"/>
<dbReference type="InterPro" id="IPR000182">
    <property type="entry name" value="GNAT_dom"/>
</dbReference>